<dbReference type="AlphaFoldDB" id="A0A395SCI3"/>
<keyword evidence="3" id="KW-1185">Reference proteome</keyword>
<proteinExistence type="predicted"/>
<evidence type="ECO:0000313" key="3">
    <source>
        <dbReference type="Proteomes" id="UP000266152"/>
    </source>
</evidence>
<protein>
    <recommendedName>
        <fullName evidence="1">Azaphilone pigments biosynthesis cluster protein L N-terminal domain-containing protein</fullName>
    </recommendedName>
</protein>
<sequence>MSGPQDIAAIFGLLELGIRSISTLYKFIHELRHIPTKIEQARAEIQALLPFLDEIQLIRATGLPSSIIIRRSGLGEAIAACGKTCSELQALLSTWDPNQSRFTARLKYLRDKETFNDLIKDITTRKQTTILAVAVAQFPMQAESQTKMSLSELSKSRPQIEKQDFVPIAESKRSTQIITCSMAIPPLDTTPLAEYAVPQTIPVEQAPRSATQKNSTTGQVFKAINVGGSSNQIGMSATAMQSMLETKSHTIVQDFQKDITTSDTSNGNQVGIF</sequence>
<feature type="domain" description="Azaphilone pigments biosynthesis cluster protein L N-terminal" evidence="1">
    <location>
        <begin position="8"/>
        <end position="151"/>
    </location>
</feature>
<comment type="caution">
    <text evidence="2">The sequence shown here is derived from an EMBL/GenBank/DDBJ whole genome shotgun (WGS) entry which is preliminary data.</text>
</comment>
<dbReference type="InterPro" id="IPR031348">
    <property type="entry name" value="PigL_N"/>
</dbReference>
<dbReference type="Proteomes" id="UP000266152">
    <property type="component" value="Unassembled WGS sequence"/>
</dbReference>
<dbReference type="Pfam" id="PF17111">
    <property type="entry name" value="PigL_N"/>
    <property type="match status" value="1"/>
</dbReference>
<evidence type="ECO:0000259" key="1">
    <source>
        <dbReference type="Pfam" id="PF17111"/>
    </source>
</evidence>
<organism evidence="2 3">
    <name type="scientific">Fusarium sporotrichioides</name>
    <dbReference type="NCBI Taxonomy" id="5514"/>
    <lineage>
        <taxon>Eukaryota</taxon>
        <taxon>Fungi</taxon>
        <taxon>Dikarya</taxon>
        <taxon>Ascomycota</taxon>
        <taxon>Pezizomycotina</taxon>
        <taxon>Sordariomycetes</taxon>
        <taxon>Hypocreomycetidae</taxon>
        <taxon>Hypocreales</taxon>
        <taxon>Nectriaceae</taxon>
        <taxon>Fusarium</taxon>
    </lineage>
</organism>
<reference evidence="2 3" key="1">
    <citation type="journal article" date="2018" name="PLoS Pathog.">
        <title>Evolution of structural diversity of trichothecenes, a family of toxins produced by plant pathogenic and entomopathogenic fungi.</title>
        <authorList>
            <person name="Proctor R.H."/>
            <person name="McCormick S.P."/>
            <person name="Kim H.S."/>
            <person name="Cardoza R.E."/>
            <person name="Stanley A.M."/>
            <person name="Lindo L."/>
            <person name="Kelly A."/>
            <person name="Brown D.W."/>
            <person name="Lee T."/>
            <person name="Vaughan M.M."/>
            <person name="Alexander N.J."/>
            <person name="Busman M."/>
            <person name="Gutierrez S."/>
        </authorList>
    </citation>
    <scope>NUCLEOTIDE SEQUENCE [LARGE SCALE GENOMIC DNA]</scope>
    <source>
        <strain evidence="2 3">NRRL 3299</strain>
    </source>
</reference>
<evidence type="ECO:0000313" key="2">
    <source>
        <dbReference type="EMBL" id="RGP70126.1"/>
    </source>
</evidence>
<dbReference type="EMBL" id="PXOF01000054">
    <property type="protein sequence ID" value="RGP70126.1"/>
    <property type="molecule type" value="Genomic_DNA"/>
</dbReference>
<name>A0A395SCI3_FUSSP</name>
<accession>A0A395SCI3</accession>
<gene>
    <name evidence="2" type="ORF">FSPOR_4238</name>
</gene>